<protein>
    <recommendedName>
        <fullName evidence="2">DUF112 domain-containing protein</fullName>
    </recommendedName>
</protein>
<name>A0A1B2EVT6_9HYPH</name>
<feature type="transmembrane region" description="Helical" evidence="1">
    <location>
        <begin position="109"/>
        <end position="132"/>
    </location>
</feature>
<feature type="transmembrane region" description="Helical" evidence="1">
    <location>
        <begin position="355"/>
        <end position="379"/>
    </location>
</feature>
<evidence type="ECO:0000259" key="2">
    <source>
        <dbReference type="Pfam" id="PF01970"/>
    </source>
</evidence>
<feature type="transmembrane region" description="Helical" evidence="1">
    <location>
        <begin position="199"/>
        <end position="220"/>
    </location>
</feature>
<evidence type="ECO:0000256" key="1">
    <source>
        <dbReference type="SAM" id="Phobius"/>
    </source>
</evidence>
<feature type="transmembrane region" description="Helical" evidence="1">
    <location>
        <begin position="465"/>
        <end position="487"/>
    </location>
</feature>
<accession>A0A1B2EVT6</accession>
<feature type="transmembrane region" description="Helical" evidence="1">
    <location>
        <begin position="322"/>
        <end position="343"/>
    </location>
</feature>
<keyword evidence="1" id="KW-1133">Transmembrane helix</keyword>
<proteinExistence type="predicted"/>
<feature type="domain" description="DUF112" evidence="2">
    <location>
        <begin position="20"/>
        <end position="439"/>
    </location>
</feature>
<feature type="transmembrane region" description="Helical" evidence="1">
    <location>
        <begin position="33"/>
        <end position="53"/>
    </location>
</feature>
<sequence length="501" mass="51445">MDILANLALGLSTTFTPINLAMCLTGGVIGTLIGVLPGIGPIATIAMLLPLTFSLPPEGALIMLAGIYYGAQYGGSTTAILVNIPGEASSVITTIDGYQMARNGRAGPALAIAGIGSFVAGSIATALIVAVGPSLAGLALYFGAAEYFSLMALGLVAATVLANGDLVKALGMIFVGLLLGLVGTDVNTGAQRFTFNLNILADGLGFVPLAMGMFGLAEIINNLGHPAEQRSLVTKRITGLFPTRADLKASAGAVLRSTALGSVLGVLPGGGPTLAAFSAYVLEKKIAGTSGTFGKGDIRGVAAPEAANNAAAQTSFIPMLTLGLPSNAIMALMIGAMTIHGIAPGPQVMTSNPSLFWGLIVSMWVGNLMLLVINLPMVGVWVQLLKVPYRILFPAIVLFCSTGVYVIGLSVFEVYVMAAFGLIGLALARCGCDPVPLLLGFILGPMMEENLRRALLITNGDASIFLSRPLSAVFLALAALLICLALLPSLGRKREQVFQEA</sequence>
<keyword evidence="1" id="KW-0472">Membrane</keyword>
<feature type="transmembrane region" description="Helical" evidence="1">
    <location>
        <begin position="169"/>
        <end position="187"/>
    </location>
</feature>
<dbReference type="KEGG" id="moc:BB934_38110"/>
<keyword evidence="1" id="KW-0812">Transmembrane</keyword>
<dbReference type="OrthoDB" id="7323395at2"/>
<keyword evidence="3" id="KW-0614">Plasmid</keyword>
<gene>
    <name evidence="3" type="ORF">BB934_38110</name>
</gene>
<dbReference type="EMBL" id="CP016619">
    <property type="protein sequence ID" value="ANY84076.1"/>
    <property type="molecule type" value="Genomic_DNA"/>
</dbReference>
<dbReference type="PANTHER" id="PTHR35342:SF5">
    <property type="entry name" value="TRICARBOXYLIC TRANSPORT PROTEIN"/>
    <property type="match status" value="1"/>
</dbReference>
<dbReference type="RefSeq" id="WP_099515008.1">
    <property type="nucleotide sequence ID" value="NZ_CP016619.1"/>
</dbReference>
<dbReference type="InterPro" id="IPR002823">
    <property type="entry name" value="DUF112_TM"/>
</dbReference>
<reference evidence="3" key="1">
    <citation type="submission" date="2016-07" db="EMBL/GenBank/DDBJ databases">
        <title>Microvirga ossetica sp. nov. a new species of rhizobia isolated from root nodules of the legume species Vicia alpestris Steven originated from North Ossetia region in the Caucasus.</title>
        <authorList>
            <person name="Safronova V.I."/>
            <person name="Kuznetsova I.G."/>
            <person name="Sazanova A.L."/>
            <person name="Belimov A."/>
            <person name="Andronov E."/>
            <person name="Osledkin Y.S."/>
            <person name="Onishchuk O.P."/>
            <person name="Kurchak O.N."/>
            <person name="Shaposhnikov A.I."/>
            <person name="Willems A."/>
            <person name="Tikhonovich I.A."/>
        </authorList>
    </citation>
    <scope>NUCLEOTIDE SEQUENCE [LARGE SCALE GENOMIC DNA]</scope>
    <source>
        <strain evidence="3">V5/3M</strain>
        <plasmid evidence="3">unnamed2</plasmid>
    </source>
</reference>
<dbReference type="AlphaFoldDB" id="A0A1B2EVT6"/>
<feature type="transmembrane region" description="Helical" evidence="1">
    <location>
        <begin position="138"/>
        <end position="162"/>
    </location>
</feature>
<dbReference type="PANTHER" id="PTHR35342">
    <property type="entry name" value="TRICARBOXYLIC TRANSPORT PROTEIN"/>
    <property type="match status" value="1"/>
</dbReference>
<organism evidence="3">
    <name type="scientific">Microvirga ossetica</name>
    <dbReference type="NCBI Taxonomy" id="1882682"/>
    <lineage>
        <taxon>Bacteria</taxon>
        <taxon>Pseudomonadati</taxon>
        <taxon>Pseudomonadota</taxon>
        <taxon>Alphaproteobacteria</taxon>
        <taxon>Hyphomicrobiales</taxon>
        <taxon>Methylobacteriaceae</taxon>
        <taxon>Microvirga</taxon>
    </lineage>
</organism>
<geneLocation type="plasmid" evidence="3">
    <name>unnamed2</name>
</geneLocation>
<feature type="transmembrane region" description="Helical" evidence="1">
    <location>
        <begin position="391"/>
        <end position="412"/>
    </location>
</feature>
<dbReference type="Pfam" id="PF01970">
    <property type="entry name" value="TctA"/>
    <property type="match status" value="1"/>
</dbReference>
<evidence type="ECO:0000313" key="3">
    <source>
        <dbReference type="EMBL" id="ANY84076.1"/>
    </source>
</evidence>